<dbReference type="GO" id="GO:0009055">
    <property type="term" value="F:electron transfer activity"/>
    <property type="evidence" value="ECO:0007669"/>
    <property type="project" value="TreeGrafter"/>
</dbReference>
<dbReference type="PROSITE" id="PS00814">
    <property type="entry name" value="ADX"/>
    <property type="match status" value="1"/>
</dbReference>
<evidence type="ECO:0000313" key="9">
    <source>
        <dbReference type="Proteomes" id="UP000192656"/>
    </source>
</evidence>
<dbReference type="InterPro" id="IPR012675">
    <property type="entry name" value="Beta-grasp_dom_sf"/>
</dbReference>
<dbReference type="InterPro" id="IPR001041">
    <property type="entry name" value="2Fe-2S_ferredoxin-type"/>
</dbReference>
<name>A0A1W1YBP4_9HYPH</name>
<dbReference type="PANTHER" id="PTHR23426:SF65">
    <property type="entry name" value="FERREDOXIN-2, MITOCHONDRIAL"/>
    <property type="match status" value="1"/>
</dbReference>
<dbReference type="GO" id="GO:0140647">
    <property type="term" value="P:P450-containing electron transport chain"/>
    <property type="evidence" value="ECO:0007669"/>
    <property type="project" value="InterPro"/>
</dbReference>
<gene>
    <name evidence="8" type="ORF">SAMN06297251_101139</name>
</gene>
<dbReference type="EMBL" id="FWXR01000001">
    <property type="protein sequence ID" value="SMC33577.1"/>
    <property type="molecule type" value="Genomic_DNA"/>
</dbReference>
<protein>
    <submittedName>
        <fullName evidence="8">Ferredoxin, 2Fe-2S</fullName>
    </submittedName>
</protein>
<evidence type="ECO:0000259" key="7">
    <source>
        <dbReference type="PROSITE" id="PS51085"/>
    </source>
</evidence>
<evidence type="ECO:0000256" key="2">
    <source>
        <dbReference type="ARBA" id="ARBA00022714"/>
    </source>
</evidence>
<dbReference type="PANTHER" id="PTHR23426">
    <property type="entry name" value="FERREDOXIN/ADRENODOXIN"/>
    <property type="match status" value="1"/>
</dbReference>
<reference evidence="8 9" key="1">
    <citation type="submission" date="2017-04" db="EMBL/GenBank/DDBJ databases">
        <authorList>
            <person name="Afonso C.L."/>
            <person name="Miller P.J."/>
            <person name="Scott M.A."/>
            <person name="Spackman E."/>
            <person name="Goraichik I."/>
            <person name="Dimitrov K.M."/>
            <person name="Suarez D.L."/>
            <person name="Swayne D.E."/>
        </authorList>
    </citation>
    <scope>NUCLEOTIDE SEQUENCE [LARGE SCALE GENOMIC DNA]</scope>
    <source>
        <strain evidence="8 9">CGMCC 1.10972</strain>
    </source>
</reference>
<comment type="similarity">
    <text evidence="1">Belongs to the adrenodoxin/putidaredoxin family.</text>
</comment>
<dbReference type="OrthoDB" id="9799640at2"/>
<keyword evidence="9" id="KW-1185">Reference proteome</keyword>
<organism evidence="8 9">
    <name type="scientific">Fulvimarina manganoxydans</name>
    <dbReference type="NCBI Taxonomy" id="937218"/>
    <lineage>
        <taxon>Bacteria</taxon>
        <taxon>Pseudomonadati</taxon>
        <taxon>Pseudomonadota</taxon>
        <taxon>Alphaproteobacteria</taxon>
        <taxon>Hyphomicrobiales</taxon>
        <taxon>Aurantimonadaceae</taxon>
        <taxon>Fulvimarina</taxon>
    </lineage>
</organism>
<dbReference type="STRING" id="937218.SAMN06297251_101139"/>
<evidence type="ECO:0000256" key="3">
    <source>
        <dbReference type="ARBA" id="ARBA00022723"/>
    </source>
</evidence>
<dbReference type="InterPro" id="IPR001055">
    <property type="entry name" value="Adrenodoxin-like"/>
</dbReference>
<evidence type="ECO:0000256" key="4">
    <source>
        <dbReference type="ARBA" id="ARBA00023004"/>
    </source>
</evidence>
<dbReference type="GO" id="GO:0046872">
    <property type="term" value="F:metal ion binding"/>
    <property type="evidence" value="ECO:0007669"/>
    <property type="project" value="UniProtKB-KW"/>
</dbReference>
<dbReference type="SUPFAM" id="SSF54292">
    <property type="entry name" value="2Fe-2S ferredoxin-like"/>
    <property type="match status" value="1"/>
</dbReference>
<keyword evidence="3" id="KW-0479">Metal-binding</keyword>
<dbReference type="CDD" id="cd00207">
    <property type="entry name" value="fer2"/>
    <property type="match status" value="1"/>
</dbReference>
<comment type="cofactor">
    <cofactor evidence="6">
        <name>[2Fe-2S] cluster</name>
        <dbReference type="ChEBI" id="CHEBI:190135"/>
    </cofactor>
</comment>
<dbReference type="GO" id="GO:0051537">
    <property type="term" value="F:2 iron, 2 sulfur cluster binding"/>
    <property type="evidence" value="ECO:0007669"/>
    <property type="project" value="UniProtKB-KW"/>
</dbReference>
<dbReference type="PROSITE" id="PS51085">
    <property type="entry name" value="2FE2S_FER_2"/>
    <property type="match status" value="1"/>
</dbReference>
<dbReference type="Proteomes" id="UP000192656">
    <property type="component" value="Unassembled WGS sequence"/>
</dbReference>
<evidence type="ECO:0000256" key="1">
    <source>
        <dbReference type="ARBA" id="ARBA00010914"/>
    </source>
</evidence>
<dbReference type="GO" id="GO:0005829">
    <property type="term" value="C:cytosol"/>
    <property type="evidence" value="ECO:0007669"/>
    <property type="project" value="TreeGrafter"/>
</dbReference>
<feature type="domain" description="2Fe-2S ferredoxin-type" evidence="7">
    <location>
        <begin position="2"/>
        <end position="105"/>
    </location>
</feature>
<accession>A0A1W1YBP4</accession>
<evidence type="ECO:0000313" key="8">
    <source>
        <dbReference type="EMBL" id="SMC33577.1"/>
    </source>
</evidence>
<dbReference type="InterPro" id="IPR036010">
    <property type="entry name" value="2Fe-2S_ferredoxin-like_sf"/>
</dbReference>
<keyword evidence="2" id="KW-0001">2Fe-2S</keyword>
<dbReference type="AlphaFoldDB" id="A0A1W1YBP4"/>
<proteinExistence type="inferred from homology"/>
<dbReference type="PRINTS" id="PR00355">
    <property type="entry name" value="ADRENODOXIN"/>
</dbReference>
<evidence type="ECO:0000256" key="6">
    <source>
        <dbReference type="ARBA" id="ARBA00034078"/>
    </source>
</evidence>
<dbReference type="Pfam" id="PF00111">
    <property type="entry name" value="Fer2"/>
    <property type="match status" value="1"/>
</dbReference>
<dbReference type="InterPro" id="IPR018298">
    <property type="entry name" value="Adrenodoxin_Fe-S_BS"/>
</dbReference>
<dbReference type="Gene3D" id="3.10.20.30">
    <property type="match status" value="1"/>
</dbReference>
<dbReference type="RefSeq" id="WP_084407946.1">
    <property type="nucleotide sequence ID" value="NZ_FWXR01000001.1"/>
</dbReference>
<keyword evidence="5" id="KW-0411">Iron-sulfur</keyword>
<evidence type="ECO:0000256" key="5">
    <source>
        <dbReference type="ARBA" id="ARBA00023014"/>
    </source>
</evidence>
<sequence length="106" mass="11550">MPKLIFVTPEGERMEVDAQKGTTVMENAVRNDVPGIEAECGGACACATCHVYVDEAWRETVGEPEAMEEDMLDFAYEPQPNSRLSCQITVTDALDGLVVTVPEKQA</sequence>
<keyword evidence="4" id="KW-0408">Iron</keyword>